<sequence>MAFLLDRFFITTACIVLLGISGVTAQNMPDAEFGSIPDSLFQMQAPEDDIPYRITNKELNVSFQEADESILAVLEHHIRIKVFDDSVQEASVVAIPYYFENDMERVTSLEAYTYLPSGGRVALSEEDIRTININSRYNVKEFVMPAVEDGAVIEYRYTIERRYIEELPDFYLSHKVPTDNAKLTITYPKYLRYQSYTENFDGRITHDVVYTDTSSVPKVFTIPQPQPVVTERWMARDIPPVKEEAYITTLDDYRGKIKFLLSEFGVPRQQLENNWEVVVARIRDKTDPWESINENNEAEAVGDSIAGSLDGVPESQVQDSIYHYLNERVNFSGQHTAFSQTSGEEVLTGEPSNQAAINQTLVAMLKGAGIEANPVLISTRQSGKINMDFPSFYQFNGLMVRSEIDGQSYLMDAGFSYSQPGLIPVDTYGSRGLVLGEDEYEWIDINPDKSLFDIQIQIDGQLDRNGTLRGTVEAVQQGYPAQIIRQQKADGNSDSEIFRQTLFDGYPQMSAKDVVVKNAEKYGEPIEFTGEFEIENYATSFTDGLKFSPMVVGYRNENPFSGPDRNLPITLDAPEKLDLSYSIKLPQGYRVAVNAGRTIRFSGAEFIERYDNTTGQLDYRYQINIDQRNFSADYFPSLYKLYNRWVELSNSSWLIEE</sequence>
<dbReference type="InterPro" id="IPR024618">
    <property type="entry name" value="DUF3857"/>
</dbReference>
<evidence type="ECO:0000313" key="2">
    <source>
        <dbReference type="EMBL" id="PAU93423.1"/>
    </source>
</evidence>
<evidence type="ECO:0000313" key="3">
    <source>
        <dbReference type="Proteomes" id="UP000218831"/>
    </source>
</evidence>
<name>A0A2A2G9A3_9BACT</name>
<comment type="caution">
    <text evidence="2">The sequence shown here is derived from an EMBL/GenBank/DDBJ whole genome shotgun (WGS) entry which is preliminary data.</text>
</comment>
<feature type="domain" description="DUF3857" evidence="1">
    <location>
        <begin position="75"/>
        <end position="199"/>
    </location>
</feature>
<dbReference type="Pfam" id="PF12969">
    <property type="entry name" value="DUF3857"/>
    <property type="match status" value="1"/>
</dbReference>
<dbReference type="Gene3D" id="3.10.620.30">
    <property type="match status" value="1"/>
</dbReference>
<reference evidence="2 3" key="1">
    <citation type="submission" date="2017-08" db="EMBL/GenBank/DDBJ databases">
        <title>Aliifodinibius alkalisoli sp. nov., isolated from saline alkaline soil.</title>
        <authorList>
            <person name="Liu D."/>
            <person name="Zhang G."/>
        </authorList>
    </citation>
    <scope>NUCLEOTIDE SEQUENCE [LARGE SCALE GENOMIC DNA]</scope>
    <source>
        <strain evidence="2 3">WN023</strain>
    </source>
</reference>
<accession>A0A2A2G9A3</accession>
<protein>
    <recommendedName>
        <fullName evidence="1">DUF3857 domain-containing protein</fullName>
    </recommendedName>
</protein>
<dbReference type="Gene3D" id="2.60.40.3140">
    <property type="match status" value="1"/>
</dbReference>
<dbReference type="AlphaFoldDB" id="A0A2A2G9A3"/>
<dbReference type="Proteomes" id="UP000218831">
    <property type="component" value="Unassembled WGS sequence"/>
</dbReference>
<dbReference type="Gene3D" id="2.60.120.1130">
    <property type="match status" value="1"/>
</dbReference>
<evidence type="ECO:0000259" key="1">
    <source>
        <dbReference type="Pfam" id="PF12969"/>
    </source>
</evidence>
<proteinExistence type="predicted"/>
<gene>
    <name evidence="2" type="ORF">CK503_11865</name>
</gene>
<dbReference type="EMBL" id="NSKE01000008">
    <property type="protein sequence ID" value="PAU93423.1"/>
    <property type="molecule type" value="Genomic_DNA"/>
</dbReference>
<organism evidence="2 3">
    <name type="scientific">Fodinibius salipaludis</name>
    <dbReference type="NCBI Taxonomy" id="2032627"/>
    <lineage>
        <taxon>Bacteria</taxon>
        <taxon>Pseudomonadati</taxon>
        <taxon>Balneolota</taxon>
        <taxon>Balneolia</taxon>
        <taxon>Balneolales</taxon>
        <taxon>Balneolaceae</taxon>
        <taxon>Fodinibius</taxon>
    </lineage>
</organism>
<keyword evidence="3" id="KW-1185">Reference proteome</keyword>